<keyword evidence="6 8" id="KW-0732">Signal</keyword>
<accession>G0VK55</accession>
<keyword evidence="5" id="KW-0813">Transport</keyword>
<proteinExistence type="inferred from homology"/>
<reference evidence="10 11" key="1">
    <citation type="journal article" date="2011" name="Proc. Natl. Acad. Sci. U.S.A.">
        <title>Evolutionary erosion of yeast sex chromosomes by mating-type switching accidents.</title>
        <authorList>
            <person name="Gordon J.L."/>
            <person name="Armisen D."/>
            <person name="Proux-Wera E."/>
            <person name="Oheigeartaigh S.S."/>
            <person name="Byrne K.P."/>
            <person name="Wolfe K.H."/>
        </authorList>
    </citation>
    <scope>NUCLEOTIDE SEQUENCE [LARGE SCALE GENOMIC DNA]</scope>
    <source>
        <strain evidence="11">ATCC 76901 / BCRC 22586 / CBS 4309 / NBRC 1992 / NRRL Y-12630</strain>
    </source>
</reference>
<dbReference type="Pfam" id="PF02221">
    <property type="entry name" value="E1_DerP2_DerF2"/>
    <property type="match status" value="1"/>
</dbReference>
<feature type="chain" id="PRO_5003411171" description="Phosphatidylglycerol/phosphatidylinositol transfer protein" evidence="8">
    <location>
        <begin position="21"/>
        <end position="170"/>
    </location>
</feature>
<dbReference type="InterPro" id="IPR039670">
    <property type="entry name" value="NPC2-like"/>
</dbReference>
<dbReference type="SUPFAM" id="SSF81296">
    <property type="entry name" value="E set domains"/>
    <property type="match status" value="1"/>
</dbReference>
<dbReference type="Proteomes" id="UP000001640">
    <property type="component" value="Chromosome 9"/>
</dbReference>
<dbReference type="CDD" id="cd00917">
    <property type="entry name" value="PG-PI_TP"/>
    <property type="match status" value="1"/>
</dbReference>
<name>G0VK55_NAUCA</name>
<dbReference type="GO" id="GO:0001786">
    <property type="term" value="F:phosphatidylserine binding"/>
    <property type="evidence" value="ECO:0007669"/>
    <property type="project" value="EnsemblFungi"/>
</dbReference>
<dbReference type="Gene3D" id="2.70.220.10">
    <property type="entry name" value="Ganglioside GM2 activator"/>
    <property type="match status" value="1"/>
</dbReference>
<dbReference type="FunCoup" id="G0VK55">
    <property type="interactions" value="129"/>
</dbReference>
<dbReference type="PANTHER" id="PTHR11306:SF0">
    <property type="entry name" value="PHOSPHATIDYLGLYCEROL_PHOSPHATIDYLINOSITOL TRANSFER PROTEIN"/>
    <property type="match status" value="1"/>
</dbReference>
<dbReference type="GO" id="GO:0031210">
    <property type="term" value="F:phosphatidylcholine binding"/>
    <property type="evidence" value="ECO:0007669"/>
    <property type="project" value="EnsemblFungi"/>
</dbReference>
<dbReference type="InterPro" id="IPR014756">
    <property type="entry name" value="Ig_E-set"/>
</dbReference>
<dbReference type="InterPro" id="IPR036846">
    <property type="entry name" value="GM2-AP_sf"/>
</dbReference>
<protein>
    <recommendedName>
        <fullName evidence="4">Phosphatidylglycerol/phosphatidylinositol transfer protein</fullName>
    </recommendedName>
</protein>
<comment type="similarity">
    <text evidence="2">Belongs to the NPC2 family.</text>
</comment>
<dbReference type="GO" id="GO:0000328">
    <property type="term" value="C:fungal-type vacuole lumen"/>
    <property type="evidence" value="ECO:0007669"/>
    <property type="project" value="EnsemblFungi"/>
</dbReference>
<dbReference type="STRING" id="1064592.G0VK55"/>
<evidence type="ECO:0000256" key="6">
    <source>
        <dbReference type="ARBA" id="ARBA00022729"/>
    </source>
</evidence>
<sequence>MQLTYIFVTILTLYTTLSRANILPGPPATDRRPIHGDSPLYQCDIYERQILNIENVDLSPNPPKRNSKLNITASGEAFKEIKKGAYIDIVVRLGYIKLLTQTFDLCDMLEDEDVEGLRCPVQPGKYNLAKSVDIPAEVPPGRYIFSARAYTVDDELITCITGEVLFPATY</sequence>
<dbReference type="OMA" id="HQTYDLC"/>
<keyword evidence="11" id="KW-1185">Reference proteome</keyword>
<evidence type="ECO:0000256" key="4">
    <source>
        <dbReference type="ARBA" id="ARBA00016056"/>
    </source>
</evidence>
<organism evidence="10 11">
    <name type="scientific">Naumovozyma castellii</name>
    <name type="common">Yeast</name>
    <name type="synonym">Saccharomyces castellii</name>
    <dbReference type="NCBI Taxonomy" id="27288"/>
    <lineage>
        <taxon>Eukaryota</taxon>
        <taxon>Fungi</taxon>
        <taxon>Dikarya</taxon>
        <taxon>Ascomycota</taxon>
        <taxon>Saccharomycotina</taxon>
        <taxon>Saccharomycetes</taxon>
        <taxon>Saccharomycetales</taxon>
        <taxon>Saccharomycetaceae</taxon>
        <taxon>Naumovozyma</taxon>
    </lineage>
</organism>
<evidence type="ECO:0000256" key="2">
    <source>
        <dbReference type="ARBA" id="ARBA00006370"/>
    </source>
</evidence>
<evidence type="ECO:0000313" key="10">
    <source>
        <dbReference type="EMBL" id="CCC71889.1"/>
    </source>
</evidence>
<dbReference type="GO" id="GO:0032934">
    <property type="term" value="F:sterol binding"/>
    <property type="evidence" value="ECO:0007669"/>
    <property type="project" value="EnsemblFungi"/>
</dbReference>
<dbReference type="InterPro" id="IPR003172">
    <property type="entry name" value="ML_dom"/>
</dbReference>
<evidence type="ECO:0000256" key="5">
    <source>
        <dbReference type="ARBA" id="ARBA00022448"/>
    </source>
</evidence>
<evidence type="ECO:0000259" key="9">
    <source>
        <dbReference type="SMART" id="SM00737"/>
    </source>
</evidence>
<dbReference type="GO" id="GO:0032366">
    <property type="term" value="P:intracellular sterol transport"/>
    <property type="evidence" value="ECO:0007669"/>
    <property type="project" value="EnsemblFungi"/>
</dbReference>
<keyword evidence="7" id="KW-0445">Lipid transport</keyword>
<dbReference type="GeneID" id="96905576"/>
<evidence type="ECO:0000256" key="8">
    <source>
        <dbReference type="SAM" id="SignalP"/>
    </source>
</evidence>
<feature type="domain" description="MD-2-related lipid-recognition" evidence="9">
    <location>
        <begin position="40"/>
        <end position="164"/>
    </location>
</feature>
<reference key="2">
    <citation type="submission" date="2011-08" db="EMBL/GenBank/DDBJ databases">
        <title>Genome sequence of Naumovozyma castellii.</title>
        <authorList>
            <person name="Gordon J.L."/>
            <person name="Armisen D."/>
            <person name="Proux-Wera E."/>
            <person name="OhEigeartaigh S.S."/>
            <person name="Byrne K.P."/>
            <person name="Wolfe K.H."/>
        </authorList>
    </citation>
    <scope>NUCLEOTIDE SEQUENCE</scope>
    <source>
        <strain>Type strain:CBS 4309</strain>
    </source>
</reference>
<dbReference type="InterPro" id="IPR033917">
    <property type="entry name" value="ML_PG-PI_TP"/>
</dbReference>
<gene>
    <name evidence="10" type="primary">NCAS0I02210</name>
    <name evidence="10" type="ordered locus">NCAS_0I02210</name>
</gene>
<dbReference type="PANTHER" id="PTHR11306">
    <property type="entry name" value="NIEMANN PICK TYPE C2 PROTEIN NPC2-RELATED"/>
    <property type="match status" value="1"/>
</dbReference>
<dbReference type="AlphaFoldDB" id="G0VK55"/>
<dbReference type="eggNOG" id="KOG4680">
    <property type="taxonomic scope" value="Eukaryota"/>
</dbReference>
<dbReference type="KEGG" id="ncs:NCAS_0I02210"/>
<dbReference type="SMART" id="SM00737">
    <property type="entry name" value="ML"/>
    <property type="match status" value="1"/>
</dbReference>
<dbReference type="OrthoDB" id="6409159at2759"/>
<evidence type="ECO:0000256" key="1">
    <source>
        <dbReference type="ARBA" id="ARBA00002053"/>
    </source>
</evidence>
<comment type="subunit">
    <text evidence="3">Monomer.</text>
</comment>
<evidence type="ECO:0000256" key="7">
    <source>
        <dbReference type="ARBA" id="ARBA00023055"/>
    </source>
</evidence>
<dbReference type="HOGENOM" id="CLU_097982_0_1_1"/>
<comment type="function">
    <text evidence="1">Catalyzes the intermembrane transfer of phosphatidylglycerol and phosphatidylinositol.</text>
</comment>
<evidence type="ECO:0000256" key="3">
    <source>
        <dbReference type="ARBA" id="ARBA00011245"/>
    </source>
</evidence>
<dbReference type="EMBL" id="HE576760">
    <property type="protein sequence ID" value="CCC71889.1"/>
    <property type="molecule type" value="Genomic_DNA"/>
</dbReference>
<feature type="signal peptide" evidence="8">
    <location>
        <begin position="1"/>
        <end position="20"/>
    </location>
</feature>
<dbReference type="InParanoid" id="G0VK55"/>
<dbReference type="GO" id="GO:0035091">
    <property type="term" value="F:phosphatidylinositol binding"/>
    <property type="evidence" value="ECO:0007669"/>
    <property type="project" value="EnsemblFungi"/>
</dbReference>
<dbReference type="RefSeq" id="XP_003678231.1">
    <property type="nucleotide sequence ID" value="XM_003678183.1"/>
</dbReference>
<evidence type="ECO:0000313" key="11">
    <source>
        <dbReference type="Proteomes" id="UP000001640"/>
    </source>
</evidence>